<protein>
    <submittedName>
        <fullName evidence="1">Uncharacterized protein</fullName>
    </submittedName>
</protein>
<accession>A0A6M3L3D2</accession>
<proteinExistence type="predicted"/>
<sequence>MDDRHRLIDRAAELVKRTRARAKHRHAWSTDPKTDLYVARMVAGRDPLTGRTLPTPAWIEA</sequence>
<name>A0A6M3L3D2_9ZZZZ</name>
<reference evidence="1" key="1">
    <citation type="submission" date="2020-03" db="EMBL/GenBank/DDBJ databases">
        <title>The deep terrestrial virosphere.</title>
        <authorList>
            <person name="Holmfeldt K."/>
            <person name="Nilsson E."/>
            <person name="Simone D."/>
            <person name="Lopez-Fernandez M."/>
            <person name="Wu X."/>
            <person name="de Brujin I."/>
            <person name="Lundin D."/>
            <person name="Andersson A."/>
            <person name="Bertilsson S."/>
            <person name="Dopson M."/>
        </authorList>
    </citation>
    <scope>NUCLEOTIDE SEQUENCE</scope>
    <source>
        <strain evidence="1">MM415B02779</strain>
    </source>
</reference>
<organism evidence="1">
    <name type="scientific">viral metagenome</name>
    <dbReference type="NCBI Taxonomy" id="1070528"/>
    <lineage>
        <taxon>unclassified sequences</taxon>
        <taxon>metagenomes</taxon>
        <taxon>organismal metagenomes</taxon>
    </lineage>
</organism>
<evidence type="ECO:0000313" key="1">
    <source>
        <dbReference type="EMBL" id="QJA88362.1"/>
    </source>
</evidence>
<gene>
    <name evidence="1" type="ORF">MM415B02779_0023</name>
</gene>
<dbReference type="EMBL" id="MT142772">
    <property type="protein sequence ID" value="QJA88362.1"/>
    <property type="molecule type" value="Genomic_DNA"/>
</dbReference>
<dbReference type="AlphaFoldDB" id="A0A6M3L3D2"/>